<evidence type="ECO:0000256" key="7">
    <source>
        <dbReference type="SAM" id="MobiDB-lite"/>
    </source>
</evidence>
<dbReference type="Proteomes" id="UP001567538">
    <property type="component" value="Unassembled WGS sequence"/>
</dbReference>
<evidence type="ECO:0000256" key="2">
    <source>
        <dbReference type="ARBA" id="ARBA00023015"/>
    </source>
</evidence>
<dbReference type="SUPFAM" id="SSF57959">
    <property type="entry name" value="Leucine zipper domain"/>
    <property type="match status" value="1"/>
</dbReference>
<proteinExistence type="predicted"/>
<keyword evidence="5" id="KW-0539">Nucleus</keyword>
<dbReference type="FunFam" id="1.20.5.170:FF:000020">
    <property type="entry name" value="BZIP transcription factor"/>
    <property type="match status" value="1"/>
</dbReference>
<dbReference type="EMBL" id="JBEAFC010000004">
    <property type="protein sequence ID" value="KAL1557430.1"/>
    <property type="molecule type" value="Genomic_DNA"/>
</dbReference>
<dbReference type="PROSITE" id="PS00036">
    <property type="entry name" value="BZIP_BASIC"/>
    <property type="match status" value="1"/>
</dbReference>
<dbReference type="PROSITE" id="PS50217">
    <property type="entry name" value="BZIP"/>
    <property type="match status" value="1"/>
</dbReference>
<dbReference type="GO" id="GO:0005634">
    <property type="term" value="C:nucleus"/>
    <property type="evidence" value="ECO:0007669"/>
    <property type="project" value="UniProtKB-SubCell"/>
</dbReference>
<dbReference type="InterPro" id="IPR044168">
    <property type="entry name" value="RISBZ3/4/5"/>
</dbReference>
<dbReference type="SMART" id="SM00338">
    <property type="entry name" value="BRLZ"/>
    <property type="match status" value="1"/>
</dbReference>
<dbReference type="Gene3D" id="1.20.5.170">
    <property type="match status" value="1"/>
</dbReference>
<feature type="domain" description="BZIP" evidence="8">
    <location>
        <begin position="139"/>
        <end position="193"/>
    </location>
</feature>
<evidence type="ECO:0000313" key="10">
    <source>
        <dbReference type="Proteomes" id="UP001567538"/>
    </source>
</evidence>
<dbReference type="InterPro" id="IPR046347">
    <property type="entry name" value="bZIP_sf"/>
</dbReference>
<gene>
    <name evidence="9" type="ORF">AAHA92_08008</name>
</gene>
<protein>
    <submittedName>
        <fullName evidence="9">BZIP transcription factor RISBZ4-like</fullName>
    </submittedName>
</protein>
<evidence type="ECO:0000256" key="5">
    <source>
        <dbReference type="ARBA" id="ARBA00023242"/>
    </source>
</evidence>
<evidence type="ECO:0000256" key="6">
    <source>
        <dbReference type="SAM" id="Coils"/>
    </source>
</evidence>
<feature type="region of interest" description="Disordered" evidence="7">
    <location>
        <begin position="99"/>
        <end position="122"/>
    </location>
</feature>
<feature type="compositionally biased region" description="Polar residues" evidence="7">
    <location>
        <begin position="99"/>
        <end position="116"/>
    </location>
</feature>
<keyword evidence="3" id="KW-0238">DNA-binding</keyword>
<dbReference type="PANTHER" id="PTHR47693">
    <property type="entry name" value="BZIP TRANSCRIPTION FACTOR RISBZ3-RELATED"/>
    <property type="match status" value="1"/>
</dbReference>
<sequence>MDNKKAILKNSSIYGFGGDMKKSPSELALQELFASENDRKIHHFEASDSYLFAMDHSDDHVTFPFKNLEIRRETLDPNTLAEPQVWPWKSICVDSPSYASKGSENQAIGASSGSSHDQSDEEDIEIEAGSYDHSTNPADVKRIKRMVSNRESARRSRRRKQAHLADLEQQVEQLRGENGNLFKQLAEATQQFKDSTTNNRVLRSDVEALRAKVKLAEDMVARGSLTSSLSHLIQNYLTTPQDYVNSSSGGSSSSNIPPLMGGPRADDGSPYSGSAAVGLDQNPESFSSNGAAGPEMWAWEGHHGHPK</sequence>
<feature type="coiled-coil region" evidence="6">
    <location>
        <begin position="150"/>
        <end position="219"/>
    </location>
</feature>
<feature type="region of interest" description="Disordered" evidence="7">
    <location>
        <begin position="244"/>
        <end position="307"/>
    </location>
</feature>
<reference evidence="9 10" key="1">
    <citation type="submission" date="2024-06" db="EMBL/GenBank/DDBJ databases">
        <title>A chromosome level genome sequence of Diviner's sage (Salvia divinorum).</title>
        <authorList>
            <person name="Ford S.A."/>
            <person name="Ro D.-K."/>
            <person name="Ness R.W."/>
            <person name="Phillips M.A."/>
        </authorList>
    </citation>
    <scope>NUCLEOTIDE SEQUENCE [LARGE SCALE GENOMIC DNA]</scope>
    <source>
        <strain evidence="9">SAF-2024a</strain>
        <tissue evidence="9">Leaf</tissue>
    </source>
</reference>
<dbReference type="CDD" id="cd14702">
    <property type="entry name" value="bZIP_plant_GBF1"/>
    <property type="match status" value="1"/>
</dbReference>
<dbReference type="PANTHER" id="PTHR47693:SF1">
    <property type="entry name" value="BZIP TRANSCRIPTION FACTOR RISBZ3"/>
    <property type="match status" value="1"/>
</dbReference>
<keyword evidence="2" id="KW-0805">Transcription regulation</keyword>
<evidence type="ECO:0000256" key="4">
    <source>
        <dbReference type="ARBA" id="ARBA00023163"/>
    </source>
</evidence>
<accession>A0ABD1HLU7</accession>
<keyword evidence="6" id="KW-0175">Coiled coil</keyword>
<evidence type="ECO:0000313" key="9">
    <source>
        <dbReference type="EMBL" id="KAL1557430.1"/>
    </source>
</evidence>
<name>A0ABD1HLU7_SALDI</name>
<keyword evidence="10" id="KW-1185">Reference proteome</keyword>
<dbReference type="InterPro" id="IPR045314">
    <property type="entry name" value="bZIP_plant_GBF1"/>
</dbReference>
<dbReference type="InterPro" id="IPR004827">
    <property type="entry name" value="bZIP"/>
</dbReference>
<organism evidence="9 10">
    <name type="scientific">Salvia divinorum</name>
    <name type="common">Maria pastora</name>
    <name type="synonym">Diviner's sage</name>
    <dbReference type="NCBI Taxonomy" id="28513"/>
    <lineage>
        <taxon>Eukaryota</taxon>
        <taxon>Viridiplantae</taxon>
        <taxon>Streptophyta</taxon>
        <taxon>Embryophyta</taxon>
        <taxon>Tracheophyta</taxon>
        <taxon>Spermatophyta</taxon>
        <taxon>Magnoliopsida</taxon>
        <taxon>eudicotyledons</taxon>
        <taxon>Gunneridae</taxon>
        <taxon>Pentapetalae</taxon>
        <taxon>asterids</taxon>
        <taxon>lamiids</taxon>
        <taxon>Lamiales</taxon>
        <taxon>Lamiaceae</taxon>
        <taxon>Nepetoideae</taxon>
        <taxon>Mentheae</taxon>
        <taxon>Salviinae</taxon>
        <taxon>Salvia</taxon>
        <taxon>Salvia subgen. Calosphace</taxon>
    </lineage>
</organism>
<dbReference type="GO" id="GO:0003677">
    <property type="term" value="F:DNA binding"/>
    <property type="evidence" value="ECO:0007669"/>
    <property type="project" value="UniProtKB-KW"/>
</dbReference>
<evidence type="ECO:0000256" key="1">
    <source>
        <dbReference type="ARBA" id="ARBA00004123"/>
    </source>
</evidence>
<comment type="subcellular location">
    <subcellularLocation>
        <location evidence="1">Nucleus</location>
    </subcellularLocation>
</comment>
<keyword evidence="4" id="KW-0804">Transcription</keyword>
<evidence type="ECO:0000259" key="8">
    <source>
        <dbReference type="PROSITE" id="PS50217"/>
    </source>
</evidence>
<comment type="caution">
    <text evidence="9">The sequence shown here is derived from an EMBL/GenBank/DDBJ whole genome shotgun (WGS) entry which is preliminary data.</text>
</comment>
<dbReference type="GO" id="GO:0046983">
    <property type="term" value="F:protein dimerization activity"/>
    <property type="evidence" value="ECO:0007669"/>
    <property type="project" value="UniProtKB-ARBA"/>
</dbReference>
<dbReference type="AlphaFoldDB" id="A0ABD1HLU7"/>
<dbReference type="Pfam" id="PF00170">
    <property type="entry name" value="bZIP_1"/>
    <property type="match status" value="1"/>
</dbReference>
<evidence type="ECO:0000256" key="3">
    <source>
        <dbReference type="ARBA" id="ARBA00023125"/>
    </source>
</evidence>